<feature type="chain" id="PRO_5021467536" evidence="1">
    <location>
        <begin position="19"/>
        <end position="182"/>
    </location>
</feature>
<protein>
    <submittedName>
        <fullName evidence="2">Uncharacterized protein</fullName>
    </submittedName>
</protein>
<dbReference type="AlphaFoldDB" id="A0A4Y6PZM3"/>
<proteinExistence type="predicted"/>
<dbReference type="PROSITE" id="PS51257">
    <property type="entry name" value="PROKAR_LIPOPROTEIN"/>
    <property type="match status" value="1"/>
</dbReference>
<dbReference type="EMBL" id="CP041186">
    <property type="protein sequence ID" value="QDG53690.1"/>
    <property type="molecule type" value="Genomic_DNA"/>
</dbReference>
<evidence type="ECO:0000313" key="2">
    <source>
        <dbReference type="EMBL" id="QDG53690.1"/>
    </source>
</evidence>
<reference evidence="2 3" key="1">
    <citation type="submission" date="2019-06" db="EMBL/GenBank/DDBJ databases">
        <title>Persicimonas caeni gen. nov., sp. nov., a predatory bacterium isolated from solar saltern.</title>
        <authorList>
            <person name="Wang S."/>
        </authorList>
    </citation>
    <scope>NUCLEOTIDE SEQUENCE [LARGE SCALE GENOMIC DNA]</scope>
    <source>
        <strain evidence="2 3">YN101</strain>
    </source>
</reference>
<sequence>MRLRMSPCFLLIAALLLAGCPDEPPDSDAGHDGGADGTPPAIEVELGGRQDGSFVKVTEEEPTLEVVSGFQGGYHIEPGLRMETIGAEEFISVVEYRVTDAETGELLSSDPMSYRINQRAWNYEPGVGHFRVWEQVILNVVDPDDAAGRLVDIDVRVFVEGGLGEGTDSMTVRLINEVNELR</sequence>
<dbReference type="Proteomes" id="UP000315995">
    <property type="component" value="Chromosome"/>
</dbReference>
<gene>
    <name evidence="2" type="ORF">FIV42_23980</name>
</gene>
<name>A0A4Y6PZM3_PERCE</name>
<feature type="signal peptide" evidence="1">
    <location>
        <begin position="1"/>
        <end position="18"/>
    </location>
</feature>
<evidence type="ECO:0000256" key="1">
    <source>
        <dbReference type="SAM" id="SignalP"/>
    </source>
</evidence>
<organism evidence="2 3">
    <name type="scientific">Persicimonas caeni</name>
    <dbReference type="NCBI Taxonomy" id="2292766"/>
    <lineage>
        <taxon>Bacteria</taxon>
        <taxon>Deltaproteobacteria</taxon>
        <taxon>Bradymonadales</taxon>
        <taxon>Bradymonadaceae</taxon>
        <taxon>Persicimonas</taxon>
    </lineage>
</organism>
<evidence type="ECO:0000313" key="3">
    <source>
        <dbReference type="Proteomes" id="UP000315995"/>
    </source>
</evidence>
<keyword evidence="3" id="KW-1185">Reference proteome</keyword>
<accession>A0A4Y6PZM3</accession>
<keyword evidence="1" id="KW-0732">Signal</keyword>